<reference evidence="2" key="1">
    <citation type="submission" date="2020-11" db="EMBL/GenBank/DDBJ databases">
        <authorList>
            <consortium name="DOE Joint Genome Institute"/>
            <person name="Ahrendt S."/>
            <person name="Riley R."/>
            <person name="Andreopoulos W."/>
            <person name="Labutti K."/>
            <person name="Pangilinan J."/>
            <person name="Ruiz-Duenas F.J."/>
            <person name="Barrasa J.M."/>
            <person name="Sanchez-Garcia M."/>
            <person name="Camarero S."/>
            <person name="Miyauchi S."/>
            <person name="Serrano A."/>
            <person name="Linde D."/>
            <person name="Babiker R."/>
            <person name="Drula E."/>
            <person name="Ayuso-Fernandez I."/>
            <person name="Pacheco R."/>
            <person name="Padilla G."/>
            <person name="Ferreira P."/>
            <person name="Barriuso J."/>
            <person name="Kellner H."/>
            <person name="Castanera R."/>
            <person name="Alfaro M."/>
            <person name="Ramirez L."/>
            <person name="Pisabarro A.G."/>
            <person name="Kuo A."/>
            <person name="Tritt A."/>
            <person name="Lipzen A."/>
            <person name="He G."/>
            <person name="Yan M."/>
            <person name="Ng V."/>
            <person name="Cullen D."/>
            <person name="Martin F."/>
            <person name="Rosso M.-N."/>
            <person name="Henrissat B."/>
            <person name="Hibbett D."/>
            <person name="Martinez A.T."/>
            <person name="Grigoriev I.V."/>
        </authorList>
    </citation>
    <scope>NUCLEOTIDE SEQUENCE</scope>
    <source>
        <strain evidence="2">ATCC 90797</strain>
    </source>
</reference>
<organism evidence="2 3">
    <name type="scientific">Pleurotus eryngii</name>
    <name type="common">Boletus of the steppes</name>
    <dbReference type="NCBI Taxonomy" id="5323"/>
    <lineage>
        <taxon>Eukaryota</taxon>
        <taxon>Fungi</taxon>
        <taxon>Dikarya</taxon>
        <taxon>Basidiomycota</taxon>
        <taxon>Agaricomycotina</taxon>
        <taxon>Agaricomycetes</taxon>
        <taxon>Agaricomycetidae</taxon>
        <taxon>Agaricales</taxon>
        <taxon>Pleurotineae</taxon>
        <taxon>Pleurotaceae</taxon>
        <taxon>Pleurotus</taxon>
    </lineage>
</organism>
<evidence type="ECO:0000313" key="3">
    <source>
        <dbReference type="Proteomes" id="UP000807025"/>
    </source>
</evidence>
<dbReference type="Proteomes" id="UP000807025">
    <property type="component" value="Unassembled WGS sequence"/>
</dbReference>
<name>A0A9P6D981_PLEER</name>
<gene>
    <name evidence="2" type="ORF">BDN71DRAFT_461575</name>
</gene>
<accession>A0A9P6D981</accession>
<evidence type="ECO:0000256" key="1">
    <source>
        <dbReference type="SAM" id="MobiDB-lite"/>
    </source>
</evidence>
<comment type="caution">
    <text evidence="2">The sequence shown here is derived from an EMBL/GenBank/DDBJ whole genome shotgun (WGS) entry which is preliminary data.</text>
</comment>
<proteinExistence type="predicted"/>
<protein>
    <submittedName>
        <fullName evidence="2">Uncharacterized protein</fullName>
    </submittedName>
</protein>
<feature type="compositionally biased region" description="Pro residues" evidence="1">
    <location>
        <begin position="29"/>
        <end position="46"/>
    </location>
</feature>
<sequence>MSIPLHNYSTIPISRLHAHSTAANAGPSSPAPARPTPPPSSTPPPFVSRSDHSPHHVIPRSLSLCHPTSPRLERLDDPSTALLTNYPTSLHSQSLPSSDSPPASFPKLIPSL</sequence>
<dbReference type="EMBL" id="MU154714">
    <property type="protein sequence ID" value="KAF9488409.1"/>
    <property type="molecule type" value="Genomic_DNA"/>
</dbReference>
<dbReference type="AlphaFoldDB" id="A0A9P6D981"/>
<feature type="region of interest" description="Disordered" evidence="1">
    <location>
        <begin position="18"/>
        <end position="112"/>
    </location>
</feature>
<evidence type="ECO:0000313" key="2">
    <source>
        <dbReference type="EMBL" id="KAF9488409.1"/>
    </source>
</evidence>
<feature type="compositionally biased region" description="Low complexity" evidence="1">
    <location>
        <begin position="87"/>
        <end position="106"/>
    </location>
</feature>
<keyword evidence="3" id="KW-1185">Reference proteome</keyword>